<evidence type="ECO:0000256" key="4">
    <source>
        <dbReference type="ARBA" id="ARBA00022837"/>
    </source>
</evidence>
<dbReference type="GO" id="GO:0005509">
    <property type="term" value="F:calcium ion binding"/>
    <property type="evidence" value="ECO:0007669"/>
    <property type="project" value="InterPro"/>
</dbReference>
<evidence type="ECO:0000259" key="6">
    <source>
        <dbReference type="PROSITE" id="PS50222"/>
    </source>
</evidence>
<evidence type="ECO:0000256" key="2">
    <source>
        <dbReference type="ARBA" id="ARBA00022723"/>
    </source>
</evidence>
<name>A0A7J6M2D0_PEROL</name>
<evidence type="ECO:0000256" key="5">
    <source>
        <dbReference type="ARBA" id="ARBA00022990"/>
    </source>
</evidence>
<reference evidence="7 8" key="1">
    <citation type="submission" date="2020-04" db="EMBL/GenBank/DDBJ databases">
        <title>Perkinsus olseni comparative genomics.</title>
        <authorList>
            <person name="Bogema D.R."/>
        </authorList>
    </citation>
    <scope>NUCLEOTIDE SEQUENCE [LARGE SCALE GENOMIC DNA]</scope>
    <source>
        <strain evidence="7">ATCC PRA-179</strain>
    </source>
</reference>
<keyword evidence="3" id="KW-0677">Repeat</keyword>
<keyword evidence="5" id="KW-0007">Acetylation</keyword>
<evidence type="ECO:0000313" key="7">
    <source>
        <dbReference type="EMBL" id="KAF4665712.1"/>
    </source>
</evidence>
<dbReference type="EMBL" id="JABAHT010000088">
    <property type="protein sequence ID" value="KAF4665712.1"/>
    <property type="molecule type" value="Genomic_DNA"/>
</dbReference>
<feature type="domain" description="EF-hand" evidence="6">
    <location>
        <begin position="81"/>
        <end position="116"/>
    </location>
</feature>
<accession>A0A7J6M2D0</accession>
<keyword evidence="4" id="KW-0106">Calcium</keyword>
<dbReference type="OrthoDB" id="26525at2759"/>
<keyword evidence="2" id="KW-0479">Metal-binding</keyword>
<comment type="caution">
    <text evidence="7">The sequence shown here is derived from an EMBL/GenBank/DDBJ whole genome shotgun (WGS) entry which is preliminary data.</text>
</comment>
<dbReference type="SUPFAM" id="SSF47473">
    <property type="entry name" value="EF-hand"/>
    <property type="match status" value="1"/>
</dbReference>
<dbReference type="FunFam" id="1.10.238.10:FF:000003">
    <property type="entry name" value="Calmodulin A"/>
    <property type="match status" value="1"/>
</dbReference>
<evidence type="ECO:0000256" key="3">
    <source>
        <dbReference type="ARBA" id="ARBA00022737"/>
    </source>
</evidence>
<sequence>MADVHPSEIEECFHIFAGPSKSRLPADSIGPALRSLGVYVSEAALVNLTANIGEEKELDLAEFTELYERLKDTTGPGSEESLKEIIVQAFRVLDATGTGRVSIKDIRHVVTTLGEKLSDSDVDTFLQGAGIPLDTNTSLDYEQFSEMLSYVKDEPIHSLRATTRARMPET</sequence>
<dbReference type="Proteomes" id="UP000570595">
    <property type="component" value="Unassembled WGS sequence"/>
</dbReference>
<dbReference type="PANTHER" id="PTHR23048:SF0">
    <property type="entry name" value="CALMODULIN LIKE 3"/>
    <property type="match status" value="1"/>
</dbReference>
<dbReference type="InterPro" id="IPR050230">
    <property type="entry name" value="CALM/Myosin/TropC-like"/>
</dbReference>
<dbReference type="PANTHER" id="PTHR23048">
    <property type="entry name" value="MYOSIN LIGHT CHAIN 1, 3"/>
    <property type="match status" value="1"/>
</dbReference>
<proteinExistence type="predicted"/>
<dbReference type="Gene3D" id="1.10.238.10">
    <property type="entry name" value="EF-hand"/>
    <property type="match status" value="1"/>
</dbReference>
<evidence type="ECO:0000256" key="1">
    <source>
        <dbReference type="ARBA" id="ARBA00020786"/>
    </source>
</evidence>
<protein>
    <recommendedName>
        <fullName evidence="1">Calmodulin</fullName>
    </recommendedName>
</protein>
<dbReference type="InterPro" id="IPR011992">
    <property type="entry name" value="EF-hand-dom_pair"/>
</dbReference>
<dbReference type="InterPro" id="IPR002048">
    <property type="entry name" value="EF_hand_dom"/>
</dbReference>
<organism evidence="7 8">
    <name type="scientific">Perkinsus olseni</name>
    <name type="common">Perkinsus atlanticus</name>
    <dbReference type="NCBI Taxonomy" id="32597"/>
    <lineage>
        <taxon>Eukaryota</taxon>
        <taxon>Sar</taxon>
        <taxon>Alveolata</taxon>
        <taxon>Perkinsozoa</taxon>
        <taxon>Perkinsea</taxon>
        <taxon>Perkinsida</taxon>
        <taxon>Perkinsidae</taxon>
        <taxon>Perkinsus</taxon>
    </lineage>
</organism>
<dbReference type="GO" id="GO:0016460">
    <property type="term" value="C:myosin II complex"/>
    <property type="evidence" value="ECO:0007669"/>
    <property type="project" value="TreeGrafter"/>
</dbReference>
<gene>
    <name evidence="7" type="ORF">FOZ61_010614</name>
</gene>
<evidence type="ECO:0000313" key="8">
    <source>
        <dbReference type="Proteomes" id="UP000570595"/>
    </source>
</evidence>
<dbReference type="PROSITE" id="PS50222">
    <property type="entry name" value="EF_HAND_2"/>
    <property type="match status" value="1"/>
</dbReference>
<dbReference type="AlphaFoldDB" id="A0A7J6M2D0"/>